<comment type="caution">
    <text evidence="1">The sequence shown here is derived from an EMBL/GenBank/DDBJ whole genome shotgun (WGS) entry which is preliminary data.</text>
</comment>
<dbReference type="RefSeq" id="WP_339587518.1">
    <property type="nucleotide sequence ID" value="NZ_JBBHJZ010000002.1"/>
</dbReference>
<organism evidence="1 2">
    <name type="scientific">Novosphingobium anseongense</name>
    <dbReference type="NCBI Taxonomy" id="3133436"/>
    <lineage>
        <taxon>Bacteria</taxon>
        <taxon>Pseudomonadati</taxon>
        <taxon>Pseudomonadota</taxon>
        <taxon>Alphaproteobacteria</taxon>
        <taxon>Sphingomonadales</taxon>
        <taxon>Sphingomonadaceae</taxon>
        <taxon>Novosphingobium</taxon>
    </lineage>
</organism>
<evidence type="ECO:0008006" key="3">
    <source>
        <dbReference type="Google" id="ProtNLM"/>
    </source>
</evidence>
<proteinExistence type="predicted"/>
<dbReference type="EMBL" id="JBBHJZ010000002">
    <property type="protein sequence ID" value="MEJ5977586.1"/>
    <property type="molecule type" value="Genomic_DNA"/>
</dbReference>
<protein>
    <recommendedName>
        <fullName evidence="3">Thiaminase-2/PQQC domain-containing protein</fullName>
    </recommendedName>
</protein>
<accession>A0ABU8RY33</accession>
<keyword evidence="2" id="KW-1185">Reference proteome</keyword>
<reference evidence="1 2" key="1">
    <citation type="submission" date="2024-03" db="EMBL/GenBank/DDBJ databases">
        <authorList>
            <person name="Jo J.-H."/>
        </authorList>
    </citation>
    <scope>NUCLEOTIDE SEQUENCE [LARGE SCALE GENOMIC DNA]</scope>
    <source>
        <strain evidence="1 2">PS1R-30</strain>
    </source>
</reference>
<sequence length="229" mass="26449">MKVMDEKDVRSLSPTLLDLKASRHAATVTSFFETTIEPVCRDIASRLAQVESHSGQGDAWHELRLTQMVSHQSFAMMLASLWERAFAEHLSDLIRTTLSSTEDRKEHDGFQRQIKTGGWRSFEQAFVRVHGFEMALIPMFEELKILHLLCSVLRHGEGDSAKILRKKADWLFMKEAELRDIWDYFLESVEEFSVGKLDIRLEHLARFRDVVVAYWDMIDSGRFAPSSEA</sequence>
<evidence type="ECO:0000313" key="2">
    <source>
        <dbReference type="Proteomes" id="UP001361239"/>
    </source>
</evidence>
<evidence type="ECO:0000313" key="1">
    <source>
        <dbReference type="EMBL" id="MEJ5977586.1"/>
    </source>
</evidence>
<gene>
    <name evidence="1" type="ORF">WG901_13130</name>
</gene>
<name>A0ABU8RY33_9SPHN</name>
<dbReference type="Proteomes" id="UP001361239">
    <property type="component" value="Unassembled WGS sequence"/>
</dbReference>